<reference evidence="7 8" key="1">
    <citation type="journal article" date="2018" name="Nat. Biotechnol.">
        <title>A standardized bacterial taxonomy based on genome phylogeny substantially revises the tree of life.</title>
        <authorList>
            <person name="Parks D.H."/>
            <person name="Chuvochina M."/>
            <person name="Waite D.W."/>
            <person name="Rinke C."/>
            <person name="Skarshewski A."/>
            <person name="Chaumeil P.A."/>
            <person name="Hugenholtz P."/>
        </authorList>
    </citation>
    <scope>NUCLEOTIDE SEQUENCE [LARGE SCALE GENOMIC DNA]</scope>
    <source>
        <strain evidence="7">UBA10045</strain>
    </source>
</reference>
<dbReference type="Pfam" id="PF00155">
    <property type="entry name" value="Aminotran_1_2"/>
    <property type="match status" value="1"/>
</dbReference>
<dbReference type="InterPro" id="IPR015424">
    <property type="entry name" value="PyrdxlP-dep_Trfase"/>
</dbReference>
<comment type="caution">
    <text evidence="7">The sequence shown here is derived from an EMBL/GenBank/DDBJ whole genome shotgun (WGS) entry which is preliminary data.</text>
</comment>
<feature type="domain" description="HTH gntR-type" evidence="6">
    <location>
        <begin position="20"/>
        <end position="88"/>
    </location>
</feature>
<organism evidence="7 8">
    <name type="scientific">Acinetobacter radioresistens</name>
    <dbReference type="NCBI Taxonomy" id="40216"/>
    <lineage>
        <taxon>Bacteria</taxon>
        <taxon>Pseudomonadati</taxon>
        <taxon>Pseudomonadota</taxon>
        <taxon>Gammaproteobacteria</taxon>
        <taxon>Moraxellales</taxon>
        <taxon>Moraxellaceae</taxon>
        <taxon>Acinetobacter</taxon>
    </lineage>
</organism>
<dbReference type="Gene3D" id="1.10.10.10">
    <property type="entry name" value="Winged helix-like DNA-binding domain superfamily/Winged helix DNA-binding domain"/>
    <property type="match status" value="1"/>
</dbReference>
<evidence type="ECO:0000256" key="4">
    <source>
        <dbReference type="ARBA" id="ARBA00023125"/>
    </source>
</evidence>
<keyword evidence="5" id="KW-0804">Transcription</keyword>
<dbReference type="Pfam" id="PF00392">
    <property type="entry name" value="GntR"/>
    <property type="match status" value="1"/>
</dbReference>
<evidence type="ECO:0000313" key="7">
    <source>
        <dbReference type="EMBL" id="HCM31955.1"/>
    </source>
</evidence>
<dbReference type="InterPro" id="IPR051446">
    <property type="entry name" value="HTH_trans_reg/aminotransferase"/>
</dbReference>
<dbReference type="GO" id="GO:0003677">
    <property type="term" value="F:DNA binding"/>
    <property type="evidence" value="ECO:0007669"/>
    <property type="project" value="UniProtKB-KW"/>
</dbReference>
<dbReference type="SUPFAM" id="SSF46785">
    <property type="entry name" value="Winged helix' DNA-binding domain"/>
    <property type="match status" value="1"/>
</dbReference>
<evidence type="ECO:0000256" key="5">
    <source>
        <dbReference type="ARBA" id="ARBA00023163"/>
    </source>
</evidence>
<dbReference type="Proteomes" id="UP000262257">
    <property type="component" value="Unassembled WGS sequence"/>
</dbReference>
<comment type="similarity">
    <text evidence="1">In the C-terminal section; belongs to the class-I pyridoxal-phosphate-dependent aminotransferase family.</text>
</comment>
<evidence type="ECO:0000256" key="1">
    <source>
        <dbReference type="ARBA" id="ARBA00005384"/>
    </source>
</evidence>
<dbReference type="GO" id="GO:0008483">
    <property type="term" value="F:transaminase activity"/>
    <property type="evidence" value="ECO:0007669"/>
    <property type="project" value="UniProtKB-KW"/>
</dbReference>
<sequence length="490" mass="57206">MNNNEFLQRVKNGLKHSSERRLTLKVFQVIKNFLQESDYIQEFKFPSSRFLSESLGISRDTIEKAYELLENEKLVYRVKGKGTFSIPSQIPRTIQEESNFSLPEQLIQLETLFFDQNLDFFADGMPEVRNFPFKKWYDTEKLALEQNGLNIFLKDNTQGLPLLRQEIANLVNTQRHSRVQPENILIVNSTQQALYLCGRVLFHPNDRVIMENPYYSNASHLFKMMGLNIHYCDIDAQGLMIEHCHHLTDIKAIYVTPASQYPTGIQMSMQRKKEIVAYARQQNSFIIEDDYDALLLNRSENDAILGLDSCQRTIYIGSFSKYILPSLRMSYMILPNALVDAFTRYRNYIDGSAPSQYFQTILGKFMQRGYYAEYLTQMQRIYHERYEAFIFYFHQYLSEFCFIHEHSPAMQVACYFKENLPDELEESLVQAAALKNISLTRLSQFYAQHPSYGFVLGFSSLNPTEIKSCMLQLHGLITTELKRVNNIIVP</sequence>
<evidence type="ECO:0000256" key="3">
    <source>
        <dbReference type="ARBA" id="ARBA00023015"/>
    </source>
</evidence>
<dbReference type="GO" id="GO:0003700">
    <property type="term" value="F:DNA-binding transcription factor activity"/>
    <property type="evidence" value="ECO:0007669"/>
    <property type="project" value="InterPro"/>
</dbReference>
<keyword evidence="3" id="KW-0805">Transcription regulation</keyword>
<dbReference type="CDD" id="cd00609">
    <property type="entry name" value="AAT_like"/>
    <property type="match status" value="1"/>
</dbReference>
<keyword evidence="2" id="KW-0663">Pyridoxal phosphate</keyword>
<evidence type="ECO:0000256" key="2">
    <source>
        <dbReference type="ARBA" id="ARBA00022898"/>
    </source>
</evidence>
<accession>A0A3D3G251</accession>
<name>A0A3D3G251_ACIRA</name>
<dbReference type="GO" id="GO:0030170">
    <property type="term" value="F:pyridoxal phosphate binding"/>
    <property type="evidence" value="ECO:0007669"/>
    <property type="project" value="InterPro"/>
</dbReference>
<dbReference type="InterPro" id="IPR015421">
    <property type="entry name" value="PyrdxlP-dep_Trfase_major"/>
</dbReference>
<proteinExistence type="inferred from homology"/>
<keyword evidence="4" id="KW-0238">DNA-binding</keyword>
<dbReference type="PROSITE" id="PS50949">
    <property type="entry name" value="HTH_GNTR"/>
    <property type="match status" value="1"/>
</dbReference>
<dbReference type="PANTHER" id="PTHR46577">
    <property type="entry name" value="HTH-TYPE TRANSCRIPTIONAL REGULATORY PROTEIN GABR"/>
    <property type="match status" value="1"/>
</dbReference>
<dbReference type="AlphaFoldDB" id="A0A3D3G251"/>
<dbReference type="SUPFAM" id="SSF53383">
    <property type="entry name" value="PLP-dependent transferases"/>
    <property type="match status" value="1"/>
</dbReference>
<dbReference type="InterPro" id="IPR000524">
    <property type="entry name" value="Tscrpt_reg_HTH_GntR"/>
</dbReference>
<evidence type="ECO:0000313" key="8">
    <source>
        <dbReference type="Proteomes" id="UP000262257"/>
    </source>
</evidence>
<evidence type="ECO:0000259" key="6">
    <source>
        <dbReference type="PROSITE" id="PS50949"/>
    </source>
</evidence>
<dbReference type="EMBL" id="DPXL01000139">
    <property type="protein sequence ID" value="HCM31955.1"/>
    <property type="molecule type" value="Genomic_DNA"/>
</dbReference>
<dbReference type="InterPro" id="IPR004839">
    <property type="entry name" value="Aminotransferase_I/II_large"/>
</dbReference>
<gene>
    <name evidence="7" type="ORF">DIC32_11015</name>
</gene>
<keyword evidence="7" id="KW-0032">Aminotransferase</keyword>
<dbReference type="InterPro" id="IPR036388">
    <property type="entry name" value="WH-like_DNA-bd_sf"/>
</dbReference>
<dbReference type="InterPro" id="IPR036390">
    <property type="entry name" value="WH_DNA-bd_sf"/>
</dbReference>
<dbReference type="PANTHER" id="PTHR46577:SF1">
    <property type="entry name" value="HTH-TYPE TRANSCRIPTIONAL REGULATORY PROTEIN GABR"/>
    <property type="match status" value="1"/>
</dbReference>
<dbReference type="SMART" id="SM00345">
    <property type="entry name" value="HTH_GNTR"/>
    <property type="match status" value="1"/>
</dbReference>
<dbReference type="Gene3D" id="3.40.640.10">
    <property type="entry name" value="Type I PLP-dependent aspartate aminotransferase-like (Major domain)"/>
    <property type="match status" value="1"/>
</dbReference>
<protein>
    <submittedName>
        <fullName evidence="7">PLP-dependent aminotransferase family protein</fullName>
    </submittedName>
</protein>
<dbReference type="CDD" id="cd07377">
    <property type="entry name" value="WHTH_GntR"/>
    <property type="match status" value="1"/>
</dbReference>
<keyword evidence="7" id="KW-0808">Transferase</keyword>